<feature type="transmembrane region" description="Helical" evidence="11">
    <location>
        <begin position="71"/>
        <end position="90"/>
    </location>
</feature>
<keyword evidence="9" id="KW-0325">Glycoprotein</keyword>
<feature type="compositionally biased region" description="Low complexity" evidence="10">
    <location>
        <begin position="611"/>
        <end position="623"/>
    </location>
</feature>
<feature type="transmembrane region" description="Helical" evidence="11">
    <location>
        <begin position="867"/>
        <end position="890"/>
    </location>
</feature>
<dbReference type="InterPro" id="IPR017871">
    <property type="entry name" value="ABC_transporter-like_CS"/>
</dbReference>
<protein>
    <submittedName>
        <fullName evidence="14">Uncharacterized protein</fullName>
    </submittedName>
</protein>
<evidence type="ECO:0000256" key="11">
    <source>
        <dbReference type="SAM" id="Phobius"/>
    </source>
</evidence>
<evidence type="ECO:0000256" key="10">
    <source>
        <dbReference type="SAM" id="MobiDB-lite"/>
    </source>
</evidence>
<feature type="transmembrane region" description="Helical" evidence="11">
    <location>
        <begin position="174"/>
        <end position="191"/>
    </location>
</feature>
<dbReference type="AlphaFoldDB" id="A0AAP0DGT3"/>
<evidence type="ECO:0000259" key="12">
    <source>
        <dbReference type="PROSITE" id="PS50893"/>
    </source>
</evidence>
<evidence type="ECO:0000313" key="15">
    <source>
        <dbReference type="Proteomes" id="UP001408789"/>
    </source>
</evidence>
<dbReference type="GO" id="GO:0016887">
    <property type="term" value="F:ATP hydrolysis activity"/>
    <property type="evidence" value="ECO:0007669"/>
    <property type="project" value="InterPro"/>
</dbReference>
<evidence type="ECO:0000256" key="7">
    <source>
        <dbReference type="ARBA" id="ARBA00022989"/>
    </source>
</evidence>
<feature type="transmembrane region" description="Helical" evidence="11">
    <location>
        <begin position="288"/>
        <end position="306"/>
    </location>
</feature>
<dbReference type="CDD" id="cd18577">
    <property type="entry name" value="ABC_6TM_Pgp_ABCB1_D1_like"/>
    <property type="match status" value="1"/>
</dbReference>
<dbReference type="Pfam" id="PF00005">
    <property type="entry name" value="ABC_tran"/>
    <property type="match status" value="2"/>
</dbReference>
<feature type="transmembrane region" description="Helical" evidence="11">
    <location>
        <begin position="22"/>
        <end position="45"/>
    </location>
</feature>
<dbReference type="GO" id="GO:0140359">
    <property type="term" value="F:ABC-type transporter activity"/>
    <property type="evidence" value="ECO:0007669"/>
    <property type="project" value="InterPro"/>
</dbReference>
<dbReference type="CDD" id="cd03249">
    <property type="entry name" value="ABC_MTABC3_MDL1_MDL2"/>
    <property type="match status" value="2"/>
</dbReference>
<evidence type="ECO:0000256" key="1">
    <source>
        <dbReference type="ARBA" id="ARBA00007577"/>
    </source>
</evidence>
<evidence type="ECO:0000313" key="14">
    <source>
        <dbReference type="EMBL" id="KAK9074211.1"/>
    </source>
</evidence>
<dbReference type="SMART" id="SM00382">
    <property type="entry name" value="AAA"/>
    <property type="match status" value="2"/>
</dbReference>
<dbReference type="GO" id="GO:0005524">
    <property type="term" value="F:ATP binding"/>
    <property type="evidence" value="ECO:0007669"/>
    <property type="project" value="UniProtKB-KW"/>
</dbReference>
<dbReference type="Pfam" id="PF00664">
    <property type="entry name" value="ABC_membrane"/>
    <property type="match status" value="2"/>
</dbReference>
<evidence type="ECO:0000256" key="4">
    <source>
        <dbReference type="ARBA" id="ARBA00022737"/>
    </source>
</evidence>
<dbReference type="PROSITE" id="PS50929">
    <property type="entry name" value="ABC_TM1F"/>
    <property type="match status" value="2"/>
</dbReference>
<reference evidence="14 15" key="1">
    <citation type="submission" date="2024-04" db="EMBL/GenBank/DDBJ databases">
        <title>The reference genome of an endangered Asteraceae, Deinandra increscens subsp. villosa, native to the Central Coast of California.</title>
        <authorList>
            <person name="Guilliams M."/>
            <person name="Hasenstab-Lehman K."/>
            <person name="Meyer R."/>
            <person name="Mcevoy S."/>
        </authorList>
    </citation>
    <scope>NUCLEOTIDE SEQUENCE [LARGE SCALE GENOMIC DNA]</scope>
    <source>
        <tissue evidence="14">Leaf</tissue>
    </source>
</reference>
<feature type="domain" description="ABC transmembrane type-1" evidence="13">
    <location>
        <begin position="25"/>
        <end position="314"/>
    </location>
</feature>
<keyword evidence="7 11" id="KW-1133">Transmembrane helix</keyword>
<organism evidence="14 15">
    <name type="scientific">Deinandra increscens subsp. villosa</name>
    <dbReference type="NCBI Taxonomy" id="3103831"/>
    <lineage>
        <taxon>Eukaryota</taxon>
        <taxon>Viridiplantae</taxon>
        <taxon>Streptophyta</taxon>
        <taxon>Embryophyta</taxon>
        <taxon>Tracheophyta</taxon>
        <taxon>Spermatophyta</taxon>
        <taxon>Magnoliopsida</taxon>
        <taxon>eudicotyledons</taxon>
        <taxon>Gunneridae</taxon>
        <taxon>Pentapetalae</taxon>
        <taxon>asterids</taxon>
        <taxon>campanulids</taxon>
        <taxon>Asterales</taxon>
        <taxon>Asteraceae</taxon>
        <taxon>Asteroideae</taxon>
        <taxon>Heliantheae alliance</taxon>
        <taxon>Madieae</taxon>
        <taxon>Madiinae</taxon>
        <taxon>Deinandra</taxon>
    </lineage>
</organism>
<dbReference type="GO" id="GO:0016020">
    <property type="term" value="C:membrane"/>
    <property type="evidence" value="ECO:0007669"/>
    <property type="project" value="InterPro"/>
</dbReference>
<keyword evidence="15" id="KW-1185">Reference proteome</keyword>
<dbReference type="InterPro" id="IPR003593">
    <property type="entry name" value="AAA+_ATPase"/>
</dbReference>
<dbReference type="EMBL" id="JBCNJP010000008">
    <property type="protein sequence ID" value="KAK9074211.1"/>
    <property type="molecule type" value="Genomic_DNA"/>
</dbReference>
<feature type="transmembrane region" description="Helical" evidence="11">
    <location>
        <begin position="151"/>
        <end position="168"/>
    </location>
</feature>
<dbReference type="InterPro" id="IPR036640">
    <property type="entry name" value="ABC1_TM_sf"/>
</dbReference>
<dbReference type="PROSITE" id="PS00211">
    <property type="entry name" value="ABC_TRANSPORTER_1"/>
    <property type="match status" value="2"/>
</dbReference>
<dbReference type="InterPro" id="IPR003439">
    <property type="entry name" value="ABC_transporter-like_ATP-bd"/>
</dbReference>
<keyword evidence="5" id="KW-0547">Nucleotide-binding</keyword>
<keyword evidence="6" id="KW-0067">ATP-binding</keyword>
<evidence type="ECO:0000256" key="6">
    <source>
        <dbReference type="ARBA" id="ARBA00022840"/>
    </source>
</evidence>
<gene>
    <name evidence="14" type="ORF">SSX86_006808</name>
</gene>
<dbReference type="Proteomes" id="UP001408789">
    <property type="component" value="Unassembled WGS sequence"/>
</dbReference>
<dbReference type="SUPFAM" id="SSF52540">
    <property type="entry name" value="P-loop containing nucleoside triphosphate hydrolases"/>
    <property type="match status" value="2"/>
</dbReference>
<feature type="compositionally biased region" description="Polar residues" evidence="10">
    <location>
        <begin position="591"/>
        <end position="603"/>
    </location>
</feature>
<evidence type="ECO:0000256" key="5">
    <source>
        <dbReference type="ARBA" id="ARBA00022741"/>
    </source>
</evidence>
<comment type="similarity">
    <text evidence="1">Belongs to the ABC transporter superfamily. ABCB family. Multidrug resistance exporter (TC 3.A.1.201) subfamily.</text>
</comment>
<keyword evidence="4" id="KW-0677">Repeat</keyword>
<dbReference type="PANTHER" id="PTHR45136:SF2">
    <property type="entry name" value="ABC TRANSPORTER DOMAIN-CONTAINING PROTEIN"/>
    <property type="match status" value="1"/>
</dbReference>
<dbReference type="InterPro" id="IPR011527">
    <property type="entry name" value="ABC1_TM_dom"/>
</dbReference>
<comment type="caution">
    <text evidence="14">The sequence shown here is derived from an EMBL/GenBank/DDBJ whole genome shotgun (WGS) entry which is preliminary data.</text>
</comment>
<name>A0AAP0DGT3_9ASTR</name>
<evidence type="ECO:0000256" key="8">
    <source>
        <dbReference type="ARBA" id="ARBA00023136"/>
    </source>
</evidence>
<feature type="region of interest" description="Disordered" evidence="10">
    <location>
        <begin position="591"/>
        <end position="623"/>
    </location>
</feature>
<keyword evidence="3 11" id="KW-0812">Transmembrane</keyword>
<accession>A0AAP0DGT3</accession>
<evidence type="ECO:0000256" key="3">
    <source>
        <dbReference type="ARBA" id="ARBA00022692"/>
    </source>
</evidence>
<evidence type="ECO:0000256" key="9">
    <source>
        <dbReference type="ARBA" id="ARBA00023180"/>
    </source>
</evidence>
<keyword evidence="2" id="KW-0813">Transport</keyword>
<feature type="transmembrane region" description="Helical" evidence="11">
    <location>
        <begin position="250"/>
        <end position="268"/>
    </location>
</feature>
<evidence type="ECO:0000259" key="13">
    <source>
        <dbReference type="PROSITE" id="PS50929"/>
    </source>
</evidence>
<dbReference type="CDD" id="cd18578">
    <property type="entry name" value="ABC_6TM_Pgp_ABCB1_D2_like"/>
    <property type="match status" value="1"/>
</dbReference>
<feature type="transmembrane region" description="Helical" evidence="11">
    <location>
        <begin position="905"/>
        <end position="923"/>
    </location>
</feature>
<keyword evidence="8 11" id="KW-0472">Membrane</keyword>
<feature type="domain" description="ABC transporter" evidence="12">
    <location>
        <begin position="968"/>
        <end position="1204"/>
    </location>
</feature>
<dbReference type="FunFam" id="3.40.50.300:FF:000205">
    <property type="entry name" value="ABC transporter B family member 4"/>
    <property type="match status" value="2"/>
</dbReference>
<feature type="transmembrane region" description="Helical" evidence="11">
    <location>
        <begin position="764"/>
        <end position="784"/>
    </location>
</feature>
<feature type="domain" description="ABC transporter" evidence="12">
    <location>
        <begin position="349"/>
        <end position="585"/>
    </location>
</feature>
<dbReference type="Gene3D" id="3.40.50.300">
    <property type="entry name" value="P-loop containing nucleotide triphosphate hydrolases"/>
    <property type="match status" value="2"/>
</dbReference>
<dbReference type="SUPFAM" id="SSF90123">
    <property type="entry name" value="ABC transporter transmembrane region"/>
    <property type="match status" value="2"/>
</dbReference>
<proteinExistence type="inferred from homology"/>
<dbReference type="InterPro" id="IPR027417">
    <property type="entry name" value="P-loop_NTPase"/>
</dbReference>
<dbReference type="Gene3D" id="1.20.1560.10">
    <property type="entry name" value="ABC transporter type 1, transmembrane domain"/>
    <property type="match status" value="2"/>
</dbReference>
<dbReference type="PANTHER" id="PTHR45136">
    <property type="entry name" value="ABC TRANSPORTER DOMAIN-CONTAINING PROTEIN"/>
    <property type="match status" value="1"/>
</dbReference>
<sequence length="1209" mass="131835">MEETVGGKKDGLFAHAEGYDKLLMFLGTLGSIGDGLQIPLMMYVLSGVINDYGNPNVTIANSTVDKYSLRLLYVAILVGLSAFVEGLCWARTAERQTSRMRLEYLKAVLKQDVGFFDTQEAGSSMTYQVISTISADSNTIQITIGEKIPNCIAYLSSFFFCHVFAFVLSWRLTLSALPFSVMFLVPALGLGKHMMDVGMAMVASYGTAGSIAEQAISSIRTVYSYVGERQTIDKFSKALQATMELGIKQGLARGLMLGSMGTIYVSWAFQAWVGSLLVTKHGEKGGDIFVAGFNVLMGGLNILTALPNLTTITESQGAAARINEMIDRNPTIDSEDKKGKALSYVRGEIEFKGVYFSYPSRPDTTILQGLNLRVPAGKTVGLVGGSGSGKSTIVSLIQRFYDPIEGEIFLDGYKIKKLHLKWLRSQMGLVNQEPILFATSIKENILFGKEGASMDDVVAAAKGANAHDFIVKLPDGYETNVGQFGFQLSGGQKQRIAISRALIRDPKILLLDEATSALDTQSERIVQEAIDQASVGRTTIIIAHRLTTIRKADLIFVLQSGKVVESGSHDQLIQMNSEYFKLVQLQQSAPENQVVERSSTNHTSHYRSMVAPSPASGRSSAAGTPSLNPFSPAFSLSAPYSVQYDASYESEDEENYSKKRAYPAPSQFRLLQMNAPEWRKALFGCLGAVGAGLGVFNFFTNVIQHYYFAVMGEKLTTRIREALLEKLLTFEIGWYDQDENTSAAICARLSTEANIVRSLVGDRLSLLTQAFFAAFFAYTLGLVLSWRLALVLMAAQPLLIGSFYARSVLMKSLSEKSQKAQKEGSQLASEAVINHRTITAFSSQKRIVGLFKDTLEGPRKESIRQSYFSGIGLCSSQFLAAASTALAYWYGGRLLTDKSIAPEKLFQAFLLLLFTAYTIADAGSMTKDISRGSNAVGSVFAILDKKSQIDPDTSSGRDTIKGSIRGRVELKNVFFAYPSRPDQMVFKGLNLKIRQGTSMALVGPSGSGKSTVIGLIERFYDPLKGAVFVDERDIKDYNLRALRSHIALVSQEPTLFAGTIHENIAYGKPGAKESEIRKAAMNANAHEFISGMKDGYETYCGERGVQLSGGQKQRIALARAMLKNPSILLLDEATSALDTVSESLVQEALEKMMNGRTCIVVAHRLSTIQNSDTIAVIQDGKVAEQGSHSDLLLVRGGAYSNLVKMQGAK</sequence>
<evidence type="ECO:0000256" key="2">
    <source>
        <dbReference type="ARBA" id="ARBA00022448"/>
    </source>
</evidence>
<dbReference type="PROSITE" id="PS50893">
    <property type="entry name" value="ABC_TRANSPORTER_2"/>
    <property type="match status" value="2"/>
</dbReference>
<feature type="domain" description="ABC transmembrane type-1" evidence="13">
    <location>
        <begin position="686"/>
        <end position="931"/>
    </location>
</feature>